<accession>A0A409Y2M0</accession>
<feature type="transmembrane region" description="Helical" evidence="2">
    <location>
        <begin position="184"/>
        <end position="209"/>
    </location>
</feature>
<evidence type="ECO:0000256" key="1">
    <source>
        <dbReference type="SAM" id="MobiDB-lite"/>
    </source>
</evidence>
<evidence type="ECO:0000313" key="4">
    <source>
        <dbReference type="Proteomes" id="UP000284706"/>
    </source>
</evidence>
<comment type="caution">
    <text evidence="3">The sequence shown here is derived from an EMBL/GenBank/DDBJ whole genome shotgun (WGS) entry which is preliminary data.</text>
</comment>
<feature type="transmembrane region" description="Helical" evidence="2">
    <location>
        <begin position="268"/>
        <end position="287"/>
    </location>
</feature>
<protein>
    <submittedName>
        <fullName evidence="3">Uncharacterized protein</fullName>
    </submittedName>
</protein>
<feature type="transmembrane region" description="Helical" evidence="2">
    <location>
        <begin position="20"/>
        <end position="37"/>
    </location>
</feature>
<keyword evidence="2" id="KW-0472">Membrane</keyword>
<name>A0A409Y2M0_9AGAR</name>
<keyword evidence="4" id="KW-1185">Reference proteome</keyword>
<evidence type="ECO:0000313" key="3">
    <source>
        <dbReference type="EMBL" id="PPQ97223.1"/>
    </source>
</evidence>
<gene>
    <name evidence="3" type="ORF">CVT26_000749</name>
</gene>
<dbReference type="OrthoDB" id="3357408at2759"/>
<feature type="compositionally biased region" description="Basic and acidic residues" evidence="1">
    <location>
        <begin position="343"/>
        <end position="354"/>
    </location>
</feature>
<feature type="compositionally biased region" description="Basic and acidic residues" evidence="1">
    <location>
        <begin position="317"/>
        <end position="326"/>
    </location>
</feature>
<dbReference type="InParanoid" id="A0A409Y2M0"/>
<dbReference type="AlphaFoldDB" id="A0A409Y2M0"/>
<feature type="region of interest" description="Disordered" evidence="1">
    <location>
        <begin position="306"/>
        <end position="354"/>
    </location>
</feature>
<feature type="transmembrane region" description="Helical" evidence="2">
    <location>
        <begin position="49"/>
        <end position="71"/>
    </location>
</feature>
<feature type="transmembrane region" description="Helical" evidence="2">
    <location>
        <begin position="143"/>
        <end position="164"/>
    </location>
</feature>
<feature type="transmembrane region" description="Helical" evidence="2">
    <location>
        <begin position="100"/>
        <end position="122"/>
    </location>
</feature>
<proteinExistence type="predicted"/>
<feature type="compositionally biased region" description="Polar residues" evidence="1">
    <location>
        <begin position="327"/>
        <end position="342"/>
    </location>
</feature>
<dbReference type="EMBL" id="NHYE01001276">
    <property type="protein sequence ID" value="PPQ97223.1"/>
    <property type="molecule type" value="Genomic_DNA"/>
</dbReference>
<reference evidence="3 4" key="1">
    <citation type="journal article" date="2018" name="Evol. Lett.">
        <title>Horizontal gene cluster transfer increased hallucinogenic mushroom diversity.</title>
        <authorList>
            <person name="Reynolds H.T."/>
            <person name="Vijayakumar V."/>
            <person name="Gluck-Thaler E."/>
            <person name="Korotkin H.B."/>
            <person name="Matheny P.B."/>
            <person name="Slot J.C."/>
        </authorList>
    </citation>
    <scope>NUCLEOTIDE SEQUENCE [LARGE SCALE GENOMIC DNA]</scope>
    <source>
        <strain evidence="3 4">SRW20</strain>
    </source>
</reference>
<feature type="transmembrane region" description="Helical" evidence="2">
    <location>
        <begin position="243"/>
        <end position="262"/>
    </location>
</feature>
<keyword evidence="2" id="KW-0812">Transmembrane</keyword>
<evidence type="ECO:0000256" key="2">
    <source>
        <dbReference type="SAM" id="Phobius"/>
    </source>
</evidence>
<sequence>MVDHLRSDAAQMAGLFVESVLYGIYLVTLGYVLICIFRSESGTMRWPSGIRIGTLVVALILATNSTLNLAWGLTRMMQTYIFKIATKGPTWIDLAKPYTVIIQTVTADFFLVRGNNTFLVVFSSDMIPQTYRCWAVYGKSFRVALMPICLSLAGLGVFIRIIIIQSGMNSKFGTDSHQVKAAEALLGLFTAQFVLTTVLNVYATSAIVYRIWKTDRNPDLVSSSGPRSAHPQRRTRFQRINHIIVQSALIYTCASIMAFGSYKSNAQYITSAVDIMAVGIAFNLIVIRLARERARGHPEVISEPKLTTLKFTSNPSDTRHSGHHSDSTNSLHLASPSTLLDTDSSHSQREKESV</sequence>
<dbReference type="Proteomes" id="UP000284706">
    <property type="component" value="Unassembled WGS sequence"/>
</dbReference>
<keyword evidence="2" id="KW-1133">Transmembrane helix</keyword>
<organism evidence="3 4">
    <name type="scientific">Gymnopilus dilepis</name>
    <dbReference type="NCBI Taxonomy" id="231916"/>
    <lineage>
        <taxon>Eukaryota</taxon>
        <taxon>Fungi</taxon>
        <taxon>Dikarya</taxon>
        <taxon>Basidiomycota</taxon>
        <taxon>Agaricomycotina</taxon>
        <taxon>Agaricomycetes</taxon>
        <taxon>Agaricomycetidae</taxon>
        <taxon>Agaricales</taxon>
        <taxon>Agaricineae</taxon>
        <taxon>Hymenogastraceae</taxon>
        <taxon>Gymnopilus</taxon>
    </lineage>
</organism>